<feature type="region of interest" description="Disordered" evidence="1">
    <location>
        <begin position="58"/>
        <end position="95"/>
    </location>
</feature>
<evidence type="ECO:0000313" key="2">
    <source>
        <dbReference type="EMBL" id="CAG8730683.1"/>
    </source>
</evidence>
<proteinExistence type="predicted"/>
<feature type="region of interest" description="Disordered" evidence="1">
    <location>
        <begin position="1"/>
        <end position="42"/>
    </location>
</feature>
<evidence type="ECO:0000313" key="3">
    <source>
        <dbReference type="Proteomes" id="UP000789405"/>
    </source>
</evidence>
<gene>
    <name evidence="2" type="ORF">DERYTH_LOCUS15089</name>
</gene>
<reference evidence="2" key="1">
    <citation type="submission" date="2021-06" db="EMBL/GenBank/DDBJ databases">
        <authorList>
            <person name="Kallberg Y."/>
            <person name="Tangrot J."/>
            <person name="Rosling A."/>
        </authorList>
    </citation>
    <scope>NUCLEOTIDE SEQUENCE</scope>
    <source>
        <strain evidence="2">MA453B</strain>
    </source>
</reference>
<comment type="caution">
    <text evidence="2">The sequence shown here is derived from an EMBL/GenBank/DDBJ whole genome shotgun (WGS) entry which is preliminary data.</text>
</comment>
<dbReference type="EMBL" id="CAJVPY010011932">
    <property type="protein sequence ID" value="CAG8730683.1"/>
    <property type="molecule type" value="Genomic_DNA"/>
</dbReference>
<evidence type="ECO:0000256" key="1">
    <source>
        <dbReference type="SAM" id="MobiDB-lite"/>
    </source>
</evidence>
<feature type="compositionally biased region" description="Low complexity" evidence="1">
    <location>
        <begin position="74"/>
        <end position="87"/>
    </location>
</feature>
<accession>A0A9N9NGM8</accession>
<feature type="non-terminal residue" evidence="2">
    <location>
        <position position="195"/>
    </location>
</feature>
<feature type="compositionally biased region" description="Basic and acidic residues" evidence="1">
    <location>
        <begin position="150"/>
        <end position="162"/>
    </location>
</feature>
<organism evidence="2 3">
    <name type="scientific">Dentiscutata erythropus</name>
    <dbReference type="NCBI Taxonomy" id="1348616"/>
    <lineage>
        <taxon>Eukaryota</taxon>
        <taxon>Fungi</taxon>
        <taxon>Fungi incertae sedis</taxon>
        <taxon>Mucoromycota</taxon>
        <taxon>Glomeromycotina</taxon>
        <taxon>Glomeromycetes</taxon>
        <taxon>Diversisporales</taxon>
        <taxon>Gigasporaceae</taxon>
        <taxon>Dentiscutata</taxon>
    </lineage>
</organism>
<dbReference type="Proteomes" id="UP000789405">
    <property type="component" value="Unassembled WGS sequence"/>
</dbReference>
<sequence length="195" mass="22127">MGKPKANNGSDEESSNQSVIEVEVDGNIQDSDTDNDDFSTKNEISFKRDIERHNKRIHLSHNGKKRKTVGMNDSIQSSSQASTYSTSNETLEESTIDQDQFSAIETSSSLSNTNHFHLTSSSRTPLNTLQHQNINHRIQNISQNNTIEPLRSDRRSQNSDRKLRNHTTKSSTQTEESNILTKRRSLKMPNKVKLN</sequence>
<feature type="compositionally biased region" description="Polar residues" evidence="1">
    <location>
        <begin position="168"/>
        <end position="179"/>
    </location>
</feature>
<feature type="compositionally biased region" description="Basic residues" evidence="1">
    <location>
        <begin position="58"/>
        <end position="68"/>
    </location>
</feature>
<keyword evidence="3" id="KW-1185">Reference proteome</keyword>
<protein>
    <submittedName>
        <fullName evidence="2">24611_t:CDS:1</fullName>
    </submittedName>
</protein>
<dbReference type="AlphaFoldDB" id="A0A9N9NGM8"/>
<feature type="region of interest" description="Disordered" evidence="1">
    <location>
        <begin position="144"/>
        <end position="179"/>
    </location>
</feature>
<dbReference type="OrthoDB" id="2492257at2759"/>
<name>A0A9N9NGM8_9GLOM</name>